<dbReference type="AlphaFoldDB" id="A0A0W0S973"/>
<proteinExistence type="predicted"/>
<keyword evidence="6" id="KW-1185">Reference proteome</keyword>
<dbReference type="RefSeq" id="WP_237761281.1">
    <property type="nucleotide sequence ID" value="NZ_CAAAIT010000001.1"/>
</dbReference>
<keyword evidence="1" id="KW-1133">Transmembrane helix</keyword>
<evidence type="ECO:0000313" key="5">
    <source>
        <dbReference type="Proteomes" id="UP000054921"/>
    </source>
</evidence>
<dbReference type="STRING" id="28084.Lche_1481"/>
<keyword evidence="1" id="KW-0812">Transmembrane</keyword>
<dbReference type="Proteomes" id="UP000277577">
    <property type="component" value="Chromosome"/>
</dbReference>
<protein>
    <recommendedName>
        <fullName evidence="2">DUF5638 domain-containing protein</fullName>
    </recommendedName>
</protein>
<feature type="transmembrane region" description="Helical" evidence="1">
    <location>
        <begin position="132"/>
        <end position="153"/>
    </location>
</feature>
<dbReference type="EMBL" id="LR134173">
    <property type="protein sequence ID" value="VEB37311.1"/>
    <property type="molecule type" value="Genomic_DNA"/>
</dbReference>
<keyword evidence="1" id="KW-0472">Membrane</keyword>
<name>A0A0W0S973_9GAMM</name>
<dbReference type="EMBL" id="LNXW01000013">
    <property type="protein sequence ID" value="KTC79461.1"/>
    <property type="molecule type" value="Genomic_DNA"/>
</dbReference>
<sequence length="213" mass="24005">MSKLEERLELCNKKIDALFHGLKLSAEIENELETIKYYYYALYKAANFEEDEEECINIYELLVTGLEEIKSGVSKPDEVLKTVEEIKSLRKKGVVLENICNAIELLFWAGSACTFFSYSILMAAPLAAANPFFALAVIAIASLAAIYSVVNLLNCIDEFKSCAPIEKEYNREKNLISFFKPALTSSERSSQESDELTYPTESLYPQVINMSTN</sequence>
<evidence type="ECO:0000313" key="4">
    <source>
        <dbReference type="EMBL" id="VEB37311.1"/>
    </source>
</evidence>
<evidence type="ECO:0000313" key="6">
    <source>
        <dbReference type="Proteomes" id="UP000277577"/>
    </source>
</evidence>
<evidence type="ECO:0000313" key="3">
    <source>
        <dbReference type="EMBL" id="KTC79461.1"/>
    </source>
</evidence>
<reference evidence="4 6" key="2">
    <citation type="submission" date="2018-12" db="EMBL/GenBank/DDBJ databases">
        <authorList>
            <consortium name="Pathogen Informatics"/>
        </authorList>
    </citation>
    <scope>NUCLEOTIDE SEQUENCE [LARGE SCALE GENOMIC DNA]</scope>
    <source>
        <strain evidence="4 6">NCTC11976</strain>
    </source>
</reference>
<gene>
    <name evidence="3" type="ORF">Lche_1481</name>
    <name evidence="4" type="ORF">NCTC11976_02153</name>
</gene>
<dbReference type="Proteomes" id="UP000054921">
    <property type="component" value="Unassembled WGS sequence"/>
</dbReference>
<organism evidence="3 5">
    <name type="scientific">Legionella cherrii</name>
    <dbReference type="NCBI Taxonomy" id="28084"/>
    <lineage>
        <taxon>Bacteria</taxon>
        <taxon>Pseudomonadati</taxon>
        <taxon>Pseudomonadota</taxon>
        <taxon>Gammaproteobacteria</taxon>
        <taxon>Legionellales</taxon>
        <taxon>Legionellaceae</taxon>
        <taxon>Legionella</taxon>
    </lineage>
</organism>
<dbReference type="InterPro" id="IPR040737">
    <property type="entry name" value="DUF5638"/>
</dbReference>
<evidence type="ECO:0000256" key="1">
    <source>
        <dbReference type="SAM" id="Phobius"/>
    </source>
</evidence>
<evidence type="ECO:0000259" key="2">
    <source>
        <dbReference type="Pfam" id="PF18688"/>
    </source>
</evidence>
<feature type="domain" description="DUF5638" evidence="2">
    <location>
        <begin position="2"/>
        <end position="102"/>
    </location>
</feature>
<accession>A0A0W0S973</accession>
<dbReference type="PATRIC" id="fig|28084.5.peg.1611"/>
<dbReference type="Pfam" id="PF18688">
    <property type="entry name" value="DUF5638"/>
    <property type="match status" value="1"/>
</dbReference>
<reference evidence="3 5" key="1">
    <citation type="submission" date="2015-11" db="EMBL/GenBank/DDBJ databases">
        <title>Genomic analysis of 38 Legionella species identifies large and diverse effector repertoires.</title>
        <authorList>
            <person name="Burstein D."/>
            <person name="Amaro F."/>
            <person name="Zusman T."/>
            <person name="Lifshitz Z."/>
            <person name="Cohen O."/>
            <person name="Gilbert J.A."/>
            <person name="Pupko T."/>
            <person name="Shuman H.A."/>
            <person name="Segal G."/>
        </authorList>
    </citation>
    <scope>NUCLEOTIDE SEQUENCE [LARGE SCALE GENOMIC DNA]</scope>
    <source>
        <strain evidence="3 5">ORW</strain>
    </source>
</reference>
<feature type="transmembrane region" description="Helical" evidence="1">
    <location>
        <begin position="105"/>
        <end position="126"/>
    </location>
</feature>